<dbReference type="SMART" id="SM00881">
    <property type="entry name" value="CoA_binding"/>
    <property type="match status" value="1"/>
</dbReference>
<evidence type="ECO:0000313" key="9">
    <source>
        <dbReference type="EMBL" id="ANV79742.1"/>
    </source>
</evidence>
<keyword evidence="1 4" id="KW-0816">Tricarboxylic acid cycle</keyword>
<accession>A0A1B1TBT0</accession>
<dbReference type="UniPathway" id="UPA00223">
    <property type="reaction ID" value="UER00999"/>
</dbReference>
<dbReference type="GO" id="GO:0004776">
    <property type="term" value="F:succinate-CoA ligase (GDP-forming) activity"/>
    <property type="evidence" value="ECO:0007669"/>
    <property type="project" value="TreeGrafter"/>
</dbReference>
<dbReference type="HAMAP" id="MF_01988">
    <property type="entry name" value="Succ_CoA_alpha"/>
    <property type="match status" value="1"/>
</dbReference>
<dbReference type="NCBIfam" id="NF004230">
    <property type="entry name" value="PRK05678.1"/>
    <property type="match status" value="1"/>
</dbReference>
<evidence type="ECO:0000256" key="3">
    <source>
        <dbReference type="ARBA" id="ARBA00022741"/>
    </source>
</evidence>
<evidence type="ECO:0000256" key="6">
    <source>
        <dbReference type="RuleBase" id="RU000677"/>
    </source>
</evidence>
<dbReference type="Gene3D" id="3.40.50.261">
    <property type="entry name" value="Succinyl-CoA synthetase domains"/>
    <property type="match status" value="1"/>
</dbReference>
<dbReference type="InterPro" id="IPR033847">
    <property type="entry name" value="Citrt_syn/SCS-alpha_CS"/>
</dbReference>
<dbReference type="Gene3D" id="3.40.50.720">
    <property type="entry name" value="NAD(P)-binding Rossmann-like Domain"/>
    <property type="match status" value="1"/>
</dbReference>
<keyword evidence="3 4" id="KW-0547">Nucleotide-binding</keyword>
<dbReference type="FunFam" id="3.40.50.261:FF:000006">
    <property type="entry name" value="Succinate--CoA ligase [ADP-forming] subunit alpha"/>
    <property type="match status" value="1"/>
</dbReference>
<dbReference type="InterPro" id="IPR003781">
    <property type="entry name" value="CoA-bd"/>
</dbReference>
<evidence type="ECO:0000256" key="4">
    <source>
        <dbReference type="HAMAP-Rule" id="MF_01988"/>
    </source>
</evidence>
<feature type="binding site" evidence="4">
    <location>
        <position position="43"/>
    </location>
    <ligand>
        <name>CoA</name>
        <dbReference type="ChEBI" id="CHEBI:57287"/>
    </ligand>
</feature>
<comment type="catalytic activity">
    <reaction evidence="4">
        <text>GTP + succinate + CoA = succinyl-CoA + GDP + phosphate</text>
        <dbReference type="Rhea" id="RHEA:22120"/>
        <dbReference type="ChEBI" id="CHEBI:30031"/>
        <dbReference type="ChEBI" id="CHEBI:37565"/>
        <dbReference type="ChEBI" id="CHEBI:43474"/>
        <dbReference type="ChEBI" id="CHEBI:57287"/>
        <dbReference type="ChEBI" id="CHEBI:57292"/>
        <dbReference type="ChEBI" id="CHEBI:58189"/>
    </reaction>
</comment>
<evidence type="ECO:0000256" key="1">
    <source>
        <dbReference type="ARBA" id="ARBA00022532"/>
    </source>
</evidence>
<dbReference type="AlphaFoldDB" id="A0A1B1TBT0"/>
<evidence type="ECO:0000256" key="7">
    <source>
        <dbReference type="RuleBase" id="RU000699"/>
    </source>
</evidence>
<evidence type="ECO:0000259" key="8">
    <source>
        <dbReference type="SMART" id="SM00881"/>
    </source>
</evidence>
<comment type="pathway">
    <text evidence="4 7">Carbohydrate metabolism; tricarboxylic acid cycle; succinate from succinyl-CoA (ligase route): step 1/1.</text>
</comment>
<feature type="binding site" evidence="4">
    <location>
        <begin position="104"/>
        <end position="106"/>
    </location>
    <ligand>
        <name>CoA</name>
        <dbReference type="ChEBI" id="CHEBI:57287"/>
    </ligand>
</feature>
<dbReference type="InterPro" id="IPR016102">
    <property type="entry name" value="Succinyl-CoA_synth-like"/>
</dbReference>
<gene>
    <name evidence="4" type="primary">sucD</name>
</gene>
<dbReference type="InterPro" id="IPR017440">
    <property type="entry name" value="Cit_synth/succinyl-CoA_lig_AS"/>
</dbReference>
<dbReference type="SUPFAM" id="SSF51735">
    <property type="entry name" value="NAD(P)-binding Rossmann-fold domains"/>
    <property type="match status" value="1"/>
</dbReference>
<dbReference type="EMBL" id="KP211851">
    <property type="protein sequence ID" value="ANV79742.1"/>
    <property type="molecule type" value="Genomic_DNA"/>
</dbReference>
<dbReference type="Pfam" id="PF02629">
    <property type="entry name" value="CoA_binding"/>
    <property type="match status" value="1"/>
</dbReference>
<comment type="function">
    <text evidence="4 7">Succinyl-CoA synthetase functions in the citric acid cycle (TCA), coupling the hydrolysis of succinyl-CoA to the synthesis of either ATP or GTP and thus represents the only step of substrate-level phosphorylation in the TCA. The alpha subunit of the enzyme binds the substrates coenzyme A and phosphate, while succinate binding and nucleotide specificity is provided by the beta subunit.</text>
</comment>
<feature type="binding site" evidence="4">
    <location>
        <begin position="17"/>
        <end position="20"/>
    </location>
    <ligand>
        <name>CoA</name>
        <dbReference type="ChEBI" id="CHEBI:57287"/>
    </ligand>
</feature>
<dbReference type="GO" id="GO:0009361">
    <property type="term" value="C:succinate-CoA ligase complex (ADP-forming)"/>
    <property type="evidence" value="ECO:0007669"/>
    <property type="project" value="TreeGrafter"/>
</dbReference>
<dbReference type="SUPFAM" id="SSF52210">
    <property type="entry name" value="Succinyl-CoA synthetase domains"/>
    <property type="match status" value="1"/>
</dbReference>
<dbReference type="EC" id="6.2.1.5" evidence="4"/>
<comment type="similarity">
    <text evidence="4 6">Belongs to the succinate/malate CoA ligase alpha subunit family.</text>
</comment>
<dbReference type="InterPro" id="IPR005810">
    <property type="entry name" value="CoA_lig_alpha"/>
</dbReference>
<dbReference type="FunFam" id="3.40.50.720:FF:000277">
    <property type="entry name" value="Succinate--CoA ligase [ADP-forming] subunit alpha"/>
    <property type="match status" value="1"/>
</dbReference>
<dbReference type="GO" id="GO:0006099">
    <property type="term" value="P:tricarboxylic acid cycle"/>
    <property type="evidence" value="ECO:0007669"/>
    <property type="project" value="UniProtKB-UniRule"/>
</dbReference>
<organism evidence="9">
    <name type="scientific">Candidatus Thalassarchaea marina</name>
    <dbReference type="NCBI Taxonomy" id="1680828"/>
    <lineage>
        <taxon>Archaea</taxon>
        <taxon>Methanobacteriati</taxon>
        <taxon>Thermoplasmatota</taxon>
        <taxon>Candidatus Poseidoniia</taxon>
        <taxon>Candidatus Poseidoniia incertae sedis</taxon>
    </lineage>
</organism>
<protein>
    <recommendedName>
        <fullName evidence="4">Succinate--CoA ligase [ADP-forming] subunit alpha</fullName>
        <ecNumber evidence="4">6.2.1.5</ecNumber>
    </recommendedName>
    <alternativeName>
        <fullName evidence="4">Succinyl-CoA synthetase subunit alpha</fullName>
        <shortName evidence="4">SCS-alpha</shortName>
    </alternativeName>
</protein>
<dbReference type="PANTHER" id="PTHR11117:SF2">
    <property type="entry name" value="SUCCINATE--COA LIGASE [ADP_GDP-FORMING] SUBUNIT ALPHA, MITOCHONDRIAL"/>
    <property type="match status" value="1"/>
</dbReference>
<feature type="binding site" evidence="4">
    <location>
        <position position="171"/>
    </location>
    <ligand>
        <name>substrate</name>
        <note>ligand shared with subunit beta</note>
    </ligand>
</feature>
<dbReference type="PROSITE" id="PS01216">
    <property type="entry name" value="SUCCINYL_COA_LIG_1"/>
    <property type="match status" value="1"/>
</dbReference>
<dbReference type="PRINTS" id="PR01798">
    <property type="entry name" value="SCOASYNTHASE"/>
</dbReference>
<comment type="catalytic activity">
    <reaction evidence="4 7">
        <text>succinate + ATP + CoA = succinyl-CoA + ADP + phosphate</text>
        <dbReference type="Rhea" id="RHEA:17661"/>
        <dbReference type="ChEBI" id="CHEBI:30031"/>
        <dbReference type="ChEBI" id="CHEBI:30616"/>
        <dbReference type="ChEBI" id="CHEBI:43474"/>
        <dbReference type="ChEBI" id="CHEBI:57287"/>
        <dbReference type="ChEBI" id="CHEBI:57292"/>
        <dbReference type="ChEBI" id="CHEBI:456216"/>
        <dbReference type="EC" id="6.2.1.5"/>
    </reaction>
</comment>
<name>A0A1B1TBT0_9ARCH</name>
<dbReference type="InterPro" id="IPR005811">
    <property type="entry name" value="SUCC_ACL_C"/>
</dbReference>
<comment type="subunit">
    <text evidence="4 7">Heterotetramer of two alpha and two beta subunits.</text>
</comment>
<dbReference type="PANTHER" id="PTHR11117">
    <property type="entry name" value="SUCCINYL-COA LIGASE SUBUNIT ALPHA"/>
    <property type="match status" value="1"/>
</dbReference>
<evidence type="ECO:0000256" key="5">
    <source>
        <dbReference type="PIRSR" id="PIRSR001553-1"/>
    </source>
</evidence>
<dbReference type="PROSITE" id="PS00399">
    <property type="entry name" value="SUCCINYL_COA_LIG_2"/>
    <property type="match status" value="1"/>
</dbReference>
<proteinExistence type="inferred from homology"/>
<dbReference type="InterPro" id="IPR036291">
    <property type="entry name" value="NAD(P)-bd_dom_sf"/>
</dbReference>
<dbReference type="GO" id="GO:0000166">
    <property type="term" value="F:nucleotide binding"/>
    <property type="evidence" value="ECO:0007669"/>
    <property type="project" value="UniProtKB-KW"/>
</dbReference>
<feature type="active site" description="Tele-phosphohistidine intermediate" evidence="4 5">
    <location>
        <position position="259"/>
    </location>
</feature>
<reference evidence="9" key="1">
    <citation type="submission" date="2014-11" db="EMBL/GenBank/DDBJ databases">
        <authorList>
            <person name="Zhu J."/>
            <person name="Qi W."/>
            <person name="Song R."/>
        </authorList>
    </citation>
    <scope>NUCLEOTIDE SEQUENCE</scope>
</reference>
<dbReference type="NCBIfam" id="TIGR01019">
    <property type="entry name" value="sucCoAalpha"/>
    <property type="match status" value="1"/>
</dbReference>
<reference evidence="9" key="2">
    <citation type="journal article" date="2015" name="ISME J.">
        <title>A new class of marine Euryarchaeota group II from the Mediterranean deep chlorophyll maximum.</title>
        <authorList>
            <person name="Martin-Cuadrado A.B."/>
            <person name="Garcia-Heredia I."/>
            <person name="Molto A.G."/>
            <person name="Lopez-Ubeda R."/>
            <person name="Kimes N."/>
            <person name="Lopez-Garcia P."/>
            <person name="Moreira D."/>
            <person name="Rodriguez-Valera F."/>
        </authorList>
    </citation>
    <scope>NUCLEOTIDE SEQUENCE</scope>
</reference>
<dbReference type="Pfam" id="PF00549">
    <property type="entry name" value="Ligase_CoA"/>
    <property type="match status" value="1"/>
</dbReference>
<sequence length="306" mass="31546">MSIWIHEDSKVLIQGITGKQGTFHGTKMDEYNTNVVGGVTPGKGGQFVELPNKKVPVFNTVSEGLDETGADVSLIYVPARFAAAAIVEAADAFQEKGGGLIVCITEGIPILDMIKAVARVDQYPEVRLIGPNCPGIITPGDVGGCKAGIMPGFIHAKGRIGIVSKSGTLTYEAVAQTMSVGEGQSTCVGIGGDPVNGTGFIDCLDAFENDPQTVAVVMIGEIGGSAEEEAADWVAKNMTKPIVGFVAGSTAPPGKRMGHAGAIISGGKGTAAEKFKAFENAGIYVARDPSEIGNVLVRALKDAGLR</sequence>
<feature type="domain" description="CoA-binding" evidence="8">
    <location>
        <begin position="4"/>
        <end position="108"/>
    </location>
</feature>
<keyword evidence="2 4" id="KW-0436">Ligase</keyword>
<dbReference type="GO" id="GO:0005829">
    <property type="term" value="C:cytosol"/>
    <property type="evidence" value="ECO:0007669"/>
    <property type="project" value="TreeGrafter"/>
</dbReference>
<evidence type="ECO:0000256" key="2">
    <source>
        <dbReference type="ARBA" id="ARBA00022598"/>
    </source>
</evidence>
<dbReference type="GO" id="GO:0004775">
    <property type="term" value="F:succinate-CoA ligase (ADP-forming) activity"/>
    <property type="evidence" value="ECO:0007669"/>
    <property type="project" value="UniProtKB-UniRule"/>
</dbReference>
<dbReference type="PIRSF" id="PIRSF001553">
    <property type="entry name" value="SucCS_alpha"/>
    <property type="match status" value="1"/>
</dbReference>